<dbReference type="OrthoDB" id="1711136at2759"/>
<keyword evidence="2" id="KW-0812">Transmembrane</keyword>
<keyword evidence="2" id="KW-1133">Transmembrane helix</keyword>
<dbReference type="AlphaFoldDB" id="V5G619"/>
<gene>
    <name evidence="3" type="ORF">PVAR5_6106</name>
</gene>
<feature type="compositionally biased region" description="Basic and acidic residues" evidence="1">
    <location>
        <begin position="368"/>
        <end position="378"/>
    </location>
</feature>
<proteinExistence type="predicted"/>
<comment type="caution">
    <text evidence="3">The sequence shown here is derived from an EMBL/GenBank/DDBJ whole genome shotgun (WGS) entry which is preliminary data.</text>
</comment>
<dbReference type="eggNOG" id="ENOG502SBGS">
    <property type="taxonomic scope" value="Eukaryota"/>
</dbReference>
<feature type="compositionally biased region" description="Polar residues" evidence="1">
    <location>
        <begin position="183"/>
        <end position="195"/>
    </location>
</feature>
<feature type="compositionally biased region" description="Pro residues" evidence="1">
    <location>
        <begin position="200"/>
        <end position="213"/>
    </location>
</feature>
<evidence type="ECO:0000313" key="3">
    <source>
        <dbReference type="EMBL" id="GAD97431.1"/>
    </source>
</evidence>
<feature type="region of interest" description="Disordered" evidence="1">
    <location>
        <begin position="346"/>
        <end position="381"/>
    </location>
</feature>
<accession>V5G619</accession>
<reference evidence="4" key="1">
    <citation type="journal article" date="2014" name="Genome Announc.">
        <title>Draft genome sequence of the formaldehyde-resistant fungus Byssochlamys spectabilis No. 5 (anamorph Paecilomyces variotii No. 5) (NBRC109023).</title>
        <authorList>
            <person name="Oka T."/>
            <person name="Ekino K."/>
            <person name="Fukuda K."/>
            <person name="Nomura Y."/>
        </authorList>
    </citation>
    <scope>NUCLEOTIDE SEQUENCE [LARGE SCALE GENOMIC DNA]</scope>
    <source>
        <strain evidence="4">No. 5 / NBRC 109023</strain>
    </source>
</reference>
<protein>
    <submittedName>
        <fullName evidence="3">C3HC4 finger protein</fullName>
    </submittedName>
</protein>
<dbReference type="Proteomes" id="UP000018001">
    <property type="component" value="Unassembled WGS sequence"/>
</dbReference>
<feature type="region of interest" description="Disordered" evidence="1">
    <location>
        <begin position="181"/>
        <end position="287"/>
    </location>
</feature>
<sequence length="508" mass="56060">MPSANMETVQPAGLNNASSQTSTEQNAYNTEIWNQPRPTAQETSINTAHPEMSNNPQENQNGNAPRVVAPFWTGVNGHVPALASHQSTTSTPTNAGTDSGNNENPRGTSVHDWQPNVSNSWAEYDRIEIQRRALAAAQQARAAQVVGVPAFYTSNPHAYQQGLQQLGSHFVPQDYPLVPPASFSYSSPTETQHTSNYRLPPLPYPRANPPVALPRPQVSSTGAQQRGHEAQSSDSHTTTGPGANPSNNLNARRRARHPDDPGSHHPRRPSPPRYEGNATQPTNAQFADMPVPIVSATGHYMSYPAFNAHQHAMLTRQIQLNNVLRAAMRPEEAEALRMYGEGMSRSRRFHQTHTAPEEPPSMGLDNQNDGRPEPKEAEEMNVSLECKSRPHKAQEARGMSNVPEACETEVPNLSILEDYRSLTAIYRLRSGSLDSIRGPFSDLFFFYAFAFALGLHSMALLVIVFYGLFTIHHQIRCINVLSLRLHMVSFVRRTTSDNSTSAPSQFLP</sequence>
<feature type="compositionally biased region" description="Polar residues" evidence="1">
    <location>
        <begin position="84"/>
        <end position="107"/>
    </location>
</feature>
<feature type="transmembrane region" description="Helical" evidence="2">
    <location>
        <begin position="444"/>
        <end position="469"/>
    </location>
</feature>
<feature type="compositionally biased region" description="Polar residues" evidence="1">
    <location>
        <begin position="232"/>
        <end position="250"/>
    </location>
</feature>
<evidence type="ECO:0000256" key="1">
    <source>
        <dbReference type="SAM" id="MobiDB-lite"/>
    </source>
</evidence>
<dbReference type="EMBL" id="BAUL01000198">
    <property type="protein sequence ID" value="GAD97431.1"/>
    <property type="molecule type" value="Genomic_DNA"/>
</dbReference>
<evidence type="ECO:0000313" key="4">
    <source>
        <dbReference type="Proteomes" id="UP000018001"/>
    </source>
</evidence>
<organism evidence="3 4">
    <name type="scientific">Byssochlamys spectabilis (strain No. 5 / NBRC 109023)</name>
    <name type="common">Paecilomyces variotii</name>
    <dbReference type="NCBI Taxonomy" id="1356009"/>
    <lineage>
        <taxon>Eukaryota</taxon>
        <taxon>Fungi</taxon>
        <taxon>Dikarya</taxon>
        <taxon>Ascomycota</taxon>
        <taxon>Pezizomycotina</taxon>
        <taxon>Eurotiomycetes</taxon>
        <taxon>Eurotiomycetidae</taxon>
        <taxon>Eurotiales</taxon>
        <taxon>Thermoascaceae</taxon>
        <taxon>Paecilomyces</taxon>
    </lineage>
</organism>
<dbReference type="InParanoid" id="V5G619"/>
<name>V5G619_BYSSN</name>
<keyword evidence="2" id="KW-0472">Membrane</keyword>
<keyword evidence="4" id="KW-1185">Reference proteome</keyword>
<evidence type="ECO:0000256" key="2">
    <source>
        <dbReference type="SAM" id="Phobius"/>
    </source>
</evidence>
<feature type="region of interest" description="Disordered" evidence="1">
    <location>
        <begin position="1"/>
        <end position="70"/>
    </location>
</feature>
<feature type="compositionally biased region" description="Polar residues" evidence="1">
    <location>
        <begin position="1"/>
        <end position="63"/>
    </location>
</feature>
<feature type="region of interest" description="Disordered" evidence="1">
    <location>
        <begin position="82"/>
        <end position="115"/>
    </location>
</feature>
<dbReference type="HOGENOM" id="CLU_536343_0_0_1"/>